<dbReference type="PROSITE" id="PS51293">
    <property type="entry name" value="SANT"/>
    <property type="match status" value="1"/>
</dbReference>
<keyword evidence="5 7" id="KW-0804">Transcription</keyword>
<keyword evidence="3" id="KW-0862">Zinc</keyword>
<dbReference type="Pfam" id="PF22941">
    <property type="entry name" value="TADA2A-like_3rd"/>
    <property type="match status" value="1"/>
</dbReference>
<keyword evidence="4 7" id="KW-0805">Transcription regulation</keyword>
<dbReference type="PIRSF" id="PIRSF025024">
    <property type="entry name" value="Transcriptional_adaptor_2"/>
    <property type="match status" value="1"/>
</dbReference>
<dbReference type="SMART" id="SM00291">
    <property type="entry name" value="ZnF_ZZ"/>
    <property type="match status" value="1"/>
</dbReference>
<evidence type="ECO:0000313" key="8">
    <source>
        <dbReference type="EMBL" id="EKC25156.1"/>
    </source>
</evidence>
<dbReference type="GO" id="GO:0006338">
    <property type="term" value="P:chromatin remodeling"/>
    <property type="evidence" value="ECO:0007669"/>
    <property type="project" value="TreeGrafter"/>
</dbReference>
<dbReference type="InterPro" id="IPR001005">
    <property type="entry name" value="SANT/Myb"/>
</dbReference>
<dbReference type="GO" id="GO:0003682">
    <property type="term" value="F:chromatin binding"/>
    <property type="evidence" value="ECO:0007669"/>
    <property type="project" value="TreeGrafter"/>
</dbReference>
<evidence type="ECO:0000256" key="6">
    <source>
        <dbReference type="ARBA" id="ARBA00023242"/>
    </source>
</evidence>
<dbReference type="InterPro" id="IPR017884">
    <property type="entry name" value="SANT_dom"/>
</dbReference>
<organism evidence="8">
    <name type="scientific">Magallana gigas</name>
    <name type="common">Pacific oyster</name>
    <name type="synonym">Crassostrea gigas</name>
    <dbReference type="NCBI Taxonomy" id="29159"/>
    <lineage>
        <taxon>Eukaryota</taxon>
        <taxon>Metazoa</taxon>
        <taxon>Spiralia</taxon>
        <taxon>Lophotrochozoa</taxon>
        <taxon>Mollusca</taxon>
        <taxon>Bivalvia</taxon>
        <taxon>Autobranchia</taxon>
        <taxon>Pteriomorphia</taxon>
        <taxon>Ostreida</taxon>
        <taxon>Ostreoidea</taxon>
        <taxon>Ostreidae</taxon>
        <taxon>Magallana</taxon>
    </lineage>
</organism>
<dbReference type="SUPFAM" id="SSF57850">
    <property type="entry name" value="RING/U-box"/>
    <property type="match status" value="1"/>
</dbReference>
<dbReference type="HOGENOM" id="CLU_018273_4_2_1"/>
<sequence length="439" mass="50597">MAKYRCSYCQSDISGYRAQCAECFDIDLCLQCFSCGAELGTHKRDHSYKIFNDSPVGAFDITKAWSLAEETMLLDAVEQYGFGNWQDDVASHVESRSAEECQDHYVTFYVNGSIGRETIVLTKSPVKDHSCPEGGPLSPSITTPISPIELSIQEQHDLGYMPFRDDFEREHDNEAETVISSLANNYDDDELDIAVKLVQVDRYRTRLKERERRKRIAREYNLIQAAASLIKPKSQTPKKRTSKDEKEFQEKMKVYAQFQSSAEHEEFLEKCQEEKELKARITELWKYRESGITKMDEVDDYEDELYKREKKRENKKKLGSSSPIKRVSMVSKKAAGGIEEKLDILIDDEGLKDEGDENEMKDMSILPSYGMLSEREKKLCNSIGMTPANYMTIKTCIIKDYLQRRQGIPVKIRYPSGLDKTHRRKIMSFLTDNGWIMAV</sequence>
<dbReference type="CDD" id="cd00167">
    <property type="entry name" value="SANT"/>
    <property type="match status" value="1"/>
</dbReference>
<evidence type="ECO:0000256" key="3">
    <source>
        <dbReference type="ARBA" id="ARBA00022833"/>
    </source>
</evidence>
<dbReference type="FunCoup" id="K1QUD9">
    <property type="interactions" value="959"/>
</dbReference>
<dbReference type="GO" id="GO:0003713">
    <property type="term" value="F:transcription coactivator activity"/>
    <property type="evidence" value="ECO:0007669"/>
    <property type="project" value="InterPro"/>
</dbReference>
<dbReference type="GO" id="GO:0005634">
    <property type="term" value="C:nucleus"/>
    <property type="evidence" value="ECO:0007669"/>
    <property type="project" value="UniProtKB-SubCell"/>
</dbReference>
<comment type="subcellular location">
    <subcellularLocation>
        <location evidence="7">Nucleus</location>
    </subcellularLocation>
</comment>
<dbReference type="PROSITE" id="PS50090">
    <property type="entry name" value="MYB_LIKE"/>
    <property type="match status" value="1"/>
</dbReference>
<proteinExistence type="predicted"/>
<dbReference type="SMART" id="SM00717">
    <property type="entry name" value="SANT"/>
    <property type="match status" value="1"/>
</dbReference>
<dbReference type="AlphaFoldDB" id="K1QUD9"/>
<dbReference type="PROSITE" id="PS50135">
    <property type="entry name" value="ZF_ZZ_2"/>
    <property type="match status" value="1"/>
</dbReference>
<dbReference type="GO" id="GO:0008270">
    <property type="term" value="F:zinc ion binding"/>
    <property type="evidence" value="ECO:0007669"/>
    <property type="project" value="UniProtKB-KW"/>
</dbReference>
<dbReference type="InterPro" id="IPR041983">
    <property type="entry name" value="ADA2-like_ZZ"/>
</dbReference>
<dbReference type="GO" id="GO:0070461">
    <property type="term" value="C:SAGA-type complex"/>
    <property type="evidence" value="ECO:0007669"/>
    <property type="project" value="UniProtKB-ARBA"/>
</dbReference>
<reference evidence="8" key="1">
    <citation type="journal article" date="2012" name="Nature">
        <title>The oyster genome reveals stress adaptation and complexity of shell formation.</title>
        <authorList>
            <person name="Zhang G."/>
            <person name="Fang X."/>
            <person name="Guo X."/>
            <person name="Li L."/>
            <person name="Luo R."/>
            <person name="Xu F."/>
            <person name="Yang P."/>
            <person name="Zhang L."/>
            <person name="Wang X."/>
            <person name="Qi H."/>
            <person name="Xiong Z."/>
            <person name="Que H."/>
            <person name="Xie Y."/>
            <person name="Holland P.W."/>
            <person name="Paps J."/>
            <person name="Zhu Y."/>
            <person name="Wu F."/>
            <person name="Chen Y."/>
            <person name="Wang J."/>
            <person name="Peng C."/>
            <person name="Meng J."/>
            <person name="Yang L."/>
            <person name="Liu J."/>
            <person name="Wen B."/>
            <person name="Zhang N."/>
            <person name="Huang Z."/>
            <person name="Zhu Q."/>
            <person name="Feng Y."/>
            <person name="Mount A."/>
            <person name="Hedgecock D."/>
            <person name="Xu Z."/>
            <person name="Liu Y."/>
            <person name="Domazet-Loso T."/>
            <person name="Du Y."/>
            <person name="Sun X."/>
            <person name="Zhang S."/>
            <person name="Liu B."/>
            <person name="Cheng P."/>
            <person name="Jiang X."/>
            <person name="Li J."/>
            <person name="Fan D."/>
            <person name="Wang W."/>
            <person name="Fu W."/>
            <person name="Wang T."/>
            <person name="Wang B."/>
            <person name="Zhang J."/>
            <person name="Peng Z."/>
            <person name="Li Y."/>
            <person name="Li N."/>
            <person name="Wang J."/>
            <person name="Chen M."/>
            <person name="He Y."/>
            <person name="Tan F."/>
            <person name="Song X."/>
            <person name="Zheng Q."/>
            <person name="Huang R."/>
            <person name="Yang H."/>
            <person name="Du X."/>
            <person name="Chen L."/>
            <person name="Yang M."/>
            <person name="Gaffney P.M."/>
            <person name="Wang S."/>
            <person name="Luo L."/>
            <person name="She Z."/>
            <person name="Ming Y."/>
            <person name="Huang W."/>
            <person name="Zhang S."/>
            <person name="Huang B."/>
            <person name="Zhang Y."/>
            <person name="Qu T."/>
            <person name="Ni P."/>
            <person name="Miao G."/>
            <person name="Wang J."/>
            <person name="Wang Q."/>
            <person name="Steinberg C.E."/>
            <person name="Wang H."/>
            <person name="Li N."/>
            <person name="Qian L."/>
            <person name="Zhang G."/>
            <person name="Li Y."/>
            <person name="Yang H."/>
            <person name="Liu X."/>
            <person name="Wang J."/>
            <person name="Yin Y."/>
            <person name="Wang J."/>
        </authorList>
    </citation>
    <scope>NUCLEOTIDE SEQUENCE [LARGE SCALE GENOMIC DNA]</scope>
    <source>
        <strain evidence="8">05x7-T-G4-1.051#20</strain>
    </source>
</reference>
<dbReference type="Gene3D" id="3.30.60.90">
    <property type="match status" value="1"/>
</dbReference>
<dbReference type="PANTHER" id="PTHR12374">
    <property type="entry name" value="TRANSCRIPTIONAL ADAPTOR 2 ADA2 -RELATED"/>
    <property type="match status" value="1"/>
</dbReference>
<dbReference type="InterPro" id="IPR016827">
    <property type="entry name" value="Ada2/TADA2"/>
</dbReference>
<accession>K1QUD9</accession>
<dbReference type="CDD" id="cd02335">
    <property type="entry name" value="ZZ_ADA2"/>
    <property type="match status" value="1"/>
</dbReference>
<name>K1QUD9_MAGGI</name>
<dbReference type="FunFam" id="1.10.10.10:FF:000185">
    <property type="entry name" value="Transcriptional adapter"/>
    <property type="match status" value="1"/>
</dbReference>
<keyword evidence="6 7" id="KW-0539">Nucleus</keyword>
<keyword evidence="2" id="KW-0863">Zinc-finger</keyword>
<protein>
    <recommendedName>
        <fullName evidence="7">Transcriptional adapter</fullName>
    </recommendedName>
</protein>
<dbReference type="EMBL" id="JH817970">
    <property type="protein sequence ID" value="EKC25156.1"/>
    <property type="molecule type" value="Genomic_DNA"/>
</dbReference>
<dbReference type="Gene3D" id="1.10.10.10">
    <property type="entry name" value="Winged helix-like DNA-binding domain superfamily/Winged helix DNA-binding domain"/>
    <property type="match status" value="1"/>
</dbReference>
<dbReference type="InterPro" id="IPR043145">
    <property type="entry name" value="Znf_ZZ_sf"/>
</dbReference>
<dbReference type="SUPFAM" id="SSF46689">
    <property type="entry name" value="Homeodomain-like"/>
    <property type="match status" value="2"/>
</dbReference>
<dbReference type="Pfam" id="PF25299">
    <property type="entry name" value="ZZ_ADA2"/>
    <property type="match status" value="1"/>
</dbReference>
<dbReference type="InParanoid" id="K1QUD9"/>
<evidence type="ECO:0000256" key="7">
    <source>
        <dbReference type="PIRNR" id="PIRNR025024"/>
    </source>
</evidence>
<dbReference type="InterPro" id="IPR009057">
    <property type="entry name" value="Homeodomain-like_sf"/>
</dbReference>
<dbReference type="InterPro" id="IPR055141">
    <property type="entry name" value="TADA2A_B-like_dom"/>
</dbReference>
<keyword evidence="1" id="KW-0479">Metal-binding</keyword>
<dbReference type="PANTHER" id="PTHR12374:SF63">
    <property type="entry name" value="TRANSCRIPTIONAL ADAPTER 2-BETA"/>
    <property type="match status" value="1"/>
</dbReference>
<dbReference type="InterPro" id="IPR000433">
    <property type="entry name" value="Znf_ZZ"/>
</dbReference>
<evidence type="ECO:0000256" key="2">
    <source>
        <dbReference type="ARBA" id="ARBA00022771"/>
    </source>
</evidence>
<dbReference type="Pfam" id="PF00249">
    <property type="entry name" value="Myb_DNA-binding"/>
    <property type="match status" value="1"/>
</dbReference>
<evidence type="ECO:0000256" key="1">
    <source>
        <dbReference type="ARBA" id="ARBA00022723"/>
    </source>
</evidence>
<dbReference type="GO" id="GO:0006357">
    <property type="term" value="P:regulation of transcription by RNA polymerase II"/>
    <property type="evidence" value="ECO:0007669"/>
    <property type="project" value="InterPro"/>
</dbReference>
<evidence type="ECO:0000256" key="5">
    <source>
        <dbReference type="ARBA" id="ARBA00023163"/>
    </source>
</evidence>
<dbReference type="Gene3D" id="1.10.10.60">
    <property type="entry name" value="Homeodomain-like"/>
    <property type="match status" value="1"/>
</dbReference>
<evidence type="ECO:0000256" key="4">
    <source>
        <dbReference type="ARBA" id="ARBA00023015"/>
    </source>
</evidence>
<dbReference type="InterPro" id="IPR036388">
    <property type="entry name" value="WH-like_DNA-bd_sf"/>
</dbReference>
<gene>
    <name evidence="8" type="ORF">CGI_10015640</name>
</gene>